<dbReference type="WBParaSite" id="HPLM_0000083501-mRNA-1">
    <property type="protein sequence ID" value="HPLM_0000083501-mRNA-1"/>
    <property type="gene ID" value="HPLM_0000083501"/>
</dbReference>
<gene>
    <name evidence="3" type="ORF">HPLM_LOCUS836</name>
</gene>
<dbReference type="Proteomes" id="UP000268014">
    <property type="component" value="Unassembled WGS sequence"/>
</dbReference>
<dbReference type="InterPro" id="IPR019430">
    <property type="entry name" value="7TM_GPCR_serpentine_rcpt_Srx"/>
</dbReference>
<evidence type="ECO:0000313" key="5">
    <source>
        <dbReference type="WBParaSite" id="HPLM_0000083501-mRNA-1"/>
    </source>
</evidence>
<reference evidence="5" key="1">
    <citation type="submission" date="2017-02" db="UniProtKB">
        <authorList>
            <consortium name="WormBaseParasite"/>
        </authorList>
    </citation>
    <scope>IDENTIFICATION</scope>
</reference>
<feature type="transmembrane region" description="Helical" evidence="1">
    <location>
        <begin position="249"/>
        <end position="269"/>
    </location>
</feature>
<name>A0A0N4VU68_HAEPC</name>
<dbReference type="Pfam" id="PF10328">
    <property type="entry name" value="7TM_GPCR_Srx"/>
    <property type="match status" value="1"/>
</dbReference>
<dbReference type="OMA" id="IFETYFF"/>
<dbReference type="SUPFAM" id="SSF81321">
    <property type="entry name" value="Family A G protein-coupled receptor-like"/>
    <property type="match status" value="1"/>
</dbReference>
<dbReference type="AlphaFoldDB" id="A0A0N4VU68"/>
<keyword evidence="4" id="KW-1185">Reference proteome</keyword>
<reference evidence="3 4" key="2">
    <citation type="submission" date="2018-11" db="EMBL/GenBank/DDBJ databases">
        <authorList>
            <consortium name="Pathogen Informatics"/>
        </authorList>
    </citation>
    <scope>NUCLEOTIDE SEQUENCE [LARGE SCALE GENOMIC DNA]</scope>
    <source>
        <strain evidence="3 4">MHpl1</strain>
    </source>
</reference>
<organism evidence="5">
    <name type="scientific">Haemonchus placei</name>
    <name type="common">Barber's pole worm</name>
    <dbReference type="NCBI Taxonomy" id="6290"/>
    <lineage>
        <taxon>Eukaryota</taxon>
        <taxon>Metazoa</taxon>
        <taxon>Ecdysozoa</taxon>
        <taxon>Nematoda</taxon>
        <taxon>Chromadorea</taxon>
        <taxon>Rhabditida</taxon>
        <taxon>Rhabditina</taxon>
        <taxon>Rhabditomorpha</taxon>
        <taxon>Strongyloidea</taxon>
        <taxon>Trichostrongylidae</taxon>
        <taxon>Haemonchus</taxon>
    </lineage>
</organism>
<dbReference type="Gene3D" id="1.20.1070.10">
    <property type="entry name" value="Rhodopsin 7-helix transmembrane proteins"/>
    <property type="match status" value="1"/>
</dbReference>
<feature type="transmembrane region" description="Helical" evidence="1">
    <location>
        <begin position="85"/>
        <end position="106"/>
    </location>
</feature>
<keyword evidence="1" id="KW-0812">Transmembrane</keyword>
<protein>
    <submittedName>
        <fullName evidence="5">7TM_GPCR_Srx domain-containing protein</fullName>
    </submittedName>
</protein>
<sequence length="280" mass="31457">MTVKLWLGVLLGFATIAGLVLTLTVLYAVIKLGIITKKNPIYVISAANMMCDTIQLLLALLYLAPSIIFDDWIFKGGRRGVMVELLSATFLACWYYGSVAQILMAVNRLVVVCFPTNSIFSMRNVSIFVIILLRTIQLMAITFRFSFDHKFLSYSYTSIEDVFNYSNSYIDLPLNSSSSAICAICYTYVGWRGIPSAGMCITAIWKTYRNRHVFSRYALQFCAISMFYLGAWVTFRVFPVLIGDRGVEYFIVVSMCVTVNSSANAFVYITSNQEVCLAGF</sequence>
<evidence type="ECO:0000256" key="1">
    <source>
        <dbReference type="SAM" id="Phobius"/>
    </source>
</evidence>
<dbReference type="PANTHER" id="PTHR22718:SF11">
    <property type="entry name" value="7TM GPCR SERPENTINE RECEPTOR CLASS X (SRX) DOMAIN-CONTAINING PROTEIN"/>
    <property type="match status" value="1"/>
</dbReference>
<evidence type="ECO:0000313" key="3">
    <source>
        <dbReference type="EMBL" id="VDO06587.1"/>
    </source>
</evidence>
<proteinExistence type="predicted"/>
<feature type="domain" description="7TM GPCR serpentine receptor class x (Srx)" evidence="2">
    <location>
        <begin position="15"/>
        <end position="272"/>
    </location>
</feature>
<keyword evidence="1" id="KW-0472">Membrane</keyword>
<feature type="transmembrane region" description="Helical" evidence="1">
    <location>
        <begin position="41"/>
        <end position="65"/>
    </location>
</feature>
<evidence type="ECO:0000259" key="2">
    <source>
        <dbReference type="Pfam" id="PF10328"/>
    </source>
</evidence>
<feature type="transmembrane region" description="Helical" evidence="1">
    <location>
        <begin position="6"/>
        <end position="29"/>
    </location>
</feature>
<keyword evidence="1" id="KW-1133">Transmembrane helix</keyword>
<dbReference type="EMBL" id="UZAF01000808">
    <property type="protein sequence ID" value="VDO06587.1"/>
    <property type="molecule type" value="Genomic_DNA"/>
</dbReference>
<accession>A0A0N4VU68</accession>
<dbReference type="PANTHER" id="PTHR22718">
    <property type="entry name" value="SERPENTINE RECEPTOR, CLASS X"/>
    <property type="match status" value="1"/>
</dbReference>
<dbReference type="STRING" id="6290.A0A0N4VU68"/>
<dbReference type="OrthoDB" id="5846501at2759"/>
<feature type="transmembrane region" description="Helical" evidence="1">
    <location>
        <begin position="217"/>
        <end position="237"/>
    </location>
</feature>
<feature type="transmembrane region" description="Helical" evidence="1">
    <location>
        <begin position="127"/>
        <end position="147"/>
    </location>
</feature>
<evidence type="ECO:0000313" key="4">
    <source>
        <dbReference type="Proteomes" id="UP000268014"/>
    </source>
</evidence>